<evidence type="ECO:0000256" key="1">
    <source>
        <dbReference type="ARBA" id="ARBA00004141"/>
    </source>
</evidence>
<evidence type="ECO:0000256" key="6">
    <source>
        <dbReference type="ARBA" id="ARBA00022840"/>
    </source>
</evidence>
<keyword evidence="5" id="KW-0547">Nucleotide-binding</keyword>
<dbReference type="PROSITE" id="PS50893">
    <property type="entry name" value="ABC_TRANSPORTER_2"/>
    <property type="match status" value="2"/>
</dbReference>
<dbReference type="FunFam" id="1.20.1560.10:FF:000014">
    <property type="entry name" value="Multidrug resistance-associated protein member 4"/>
    <property type="match status" value="1"/>
</dbReference>
<evidence type="ECO:0000256" key="3">
    <source>
        <dbReference type="ARBA" id="ARBA00022448"/>
    </source>
</evidence>
<dbReference type="InterPro" id="IPR003593">
    <property type="entry name" value="AAA+_ATPase"/>
</dbReference>
<feature type="compositionally biased region" description="Polar residues" evidence="9">
    <location>
        <begin position="994"/>
        <end position="1015"/>
    </location>
</feature>
<evidence type="ECO:0000259" key="12">
    <source>
        <dbReference type="PROSITE" id="PS50929"/>
    </source>
</evidence>
<dbReference type="InterPro" id="IPR017871">
    <property type="entry name" value="ABC_transporter-like_CS"/>
</dbReference>
<dbReference type="GO" id="GO:0140359">
    <property type="term" value="F:ABC-type transporter activity"/>
    <property type="evidence" value="ECO:0007669"/>
    <property type="project" value="InterPro"/>
</dbReference>
<protein>
    <submittedName>
        <fullName evidence="13">ABCC4</fullName>
    </submittedName>
</protein>
<dbReference type="CDD" id="cd18601">
    <property type="entry name" value="ABC_6TM_MRP4_D2_like"/>
    <property type="match status" value="1"/>
</dbReference>
<dbReference type="InterPro" id="IPR050173">
    <property type="entry name" value="ABC_transporter_C-like"/>
</dbReference>
<dbReference type="PROSITE" id="PS50929">
    <property type="entry name" value="ABC_TM1F"/>
    <property type="match status" value="1"/>
</dbReference>
<keyword evidence="3" id="KW-0813">Transport</keyword>
<organism evidence="13 14">
    <name type="scientific">Mytilus edulis</name>
    <name type="common">Blue mussel</name>
    <dbReference type="NCBI Taxonomy" id="6550"/>
    <lineage>
        <taxon>Eukaryota</taxon>
        <taxon>Metazoa</taxon>
        <taxon>Spiralia</taxon>
        <taxon>Lophotrochozoa</taxon>
        <taxon>Mollusca</taxon>
        <taxon>Bivalvia</taxon>
        <taxon>Autobranchia</taxon>
        <taxon>Pteriomorphia</taxon>
        <taxon>Mytilida</taxon>
        <taxon>Mytiloidea</taxon>
        <taxon>Mytilidae</taxon>
        <taxon>Mytilinae</taxon>
        <taxon>Mytilus</taxon>
    </lineage>
</organism>
<gene>
    <name evidence="13" type="ORF">MEDL_60305</name>
</gene>
<accession>A0A8S3USE2</accession>
<keyword evidence="8 10" id="KW-0472">Membrane</keyword>
<dbReference type="Gene3D" id="3.40.50.300">
    <property type="entry name" value="P-loop containing nucleotide triphosphate hydrolases"/>
    <property type="match status" value="3"/>
</dbReference>
<comment type="caution">
    <text evidence="13">The sequence shown here is derived from an EMBL/GenBank/DDBJ whole genome shotgun (WGS) entry which is preliminary data.</text>
</comment>
<proteinExistence type="inferred from homology"/>
<evidence type="ECO:0000256" key="7">
    <source>
        <dbReference type="ARBA" id="ARBA00022989"/>
    </source>
</evidence>
<evidence type="ECO:0000313" key="13">
    <source>
        <dbReference type="EMBL" id="CAG2248462.1"/>
    </source>
</evidence>
<reference evidence="13" key="1">
    <citation type="submission" date="2021-03" db="EMBL/GenBank/DDBJ databases">
        <authorList>
            <person name="Bekaert M."/>
        </authorList>
    </citation>
    <scope>NUCLEOTIDE SEQUENCE</scope>
</reference>
<dbReference type="InterPro" id="IPR003439">
    <property type="entry name" value="ABC_transporter-like_ATP-bd"/>
</dbReference>
<feature type="domain" description="ABC transmembrane type-1" evidence="12">
    <location>
        <begin position="330"/>
        <end position="616"/>
    </location>
</feature>
<dbReference type="PANTHER" id="PTHR24223">
    <property type="entry name" value="ATP-BINDING CASSETTE SUB-FAMILY C"/>
    <property type="match status" value="1"/>
</dbReference>
<evidence type="ECO:0000313" key="14">
    <source>
        <dbReference type="Proteomes" id="UP000683360"/>
    </source>
</evidence>
<feature type="domain" description="ABC transporter" evidence="11">
    <location>
        <begin position="49"/>
        <end position="252"/>
    </location>
</feature>
<dbReference type="Gene3D" id="1.20.1560.10">
    <property type="entry name" value="ABC transporter type 1, transmembrane domain"/>
    <property type="match status" value="1"/>
</dbReference>
<sequence>MGTIPHLWHDLAEGWITNLRFQKFLLLDELKKESHLERADSVEPGDCYISINNITGKWDPESEQTTLKDINANVQRGKLLAVIGPVGAGKFMAEYLMWHNNLGFSASVRQNIVFGNKYEQSKYNRILKACALNKDIELMPNGDATLIGDRGVSLSGGQRARVSLARALYIDADVYLLDDPLSAVDAAVSRHLFEKVVLGVLKNKPVILVTHQLQFLKEADEILILKEGKCLGQGTFDEMSQSGIDFSSLLKRDKEEEEVKEEEHHQEVSYHIENTKLANIGSMMSLTSIGTEFEPDPVQLPEEEERQEGTVGWKVYYEWLKNGCGPFKFIILILLNLLTQGLYVTSDWWLALWSNKEENKHAAIALDKELRFQGYNVTNVTIPFVDTHENVYIFTGIIAAVFLFGLLRALMFFKVAVDSSMNMHNKMFNSRILNRFSKDTGHMDDLLPITLFDFIQCFLLIIGIVVVVGIVLPWVFIPLIPIGILFVVVRRYYIMTSRHIKRLEGTTRSPVFSHLSASLQGLHTIRAFGVQDKFQEEFDNHQNLHTEAWFLFLATSRWLAVRLDWMCAVFVTIVAFLCVVLADSLDAGRVGLTLTYAMTLMGMFQWAVRQSAEVENQMISVERVMQYSKLPSEADLTSDKDHKPPPDWPVHGKITGDKVCLRYSSTGPMVLKYLKFSIESKEKIGIVGRTGAGKSSLIAMLFRMIEPEGQVMIDGVNIVNIGLHELRNKISIIPSDPVLFTGPLRKNLDPFGEHADSSLWSALEEVQLKPAIEELPSQLETEVSEGGINFSVGQRQLICLARAILRKNKILMIDEATANVDPRTDALIQNTIREKFRYCTVLTIAHRLNTIMDSDKVLVLDEGNIMEFDHPYLLLQIEDGYFSKMVQQTGPSEAEHLLSIAKDTYDSSGKEVERVVSTSDVNIDESMCMQEDRSKGASMEVNGNAVMVKDSGKTELNGGINVEQKEDQTKSDSNQNLSIDSNSVIEQKSNELTEAADNENSSIQHSNESENSPLLKQSHDHKKSHDTAKKSPDTVNNANLANGFHSDSEEAEETEHLINHDNKKSD</sequence>
<dbReference type="OrthoDB" id="6500128at2759"/>
<feature type="transmembrane region" description="Helical" evidence="10">
    <location>
        <begin position="391"/>
        <end position="417"/>
    </location>
</feature>
<evidence type="ECO:0000256" key="4">
    <source>
        <dbReference type="ARBA" id="ARBA00022692"/>
    </source>
</evidence>
<dbReference type="InterPro" id="IPR047083">
    <property type="entry name" value="ABCC4_TMD2"/>
</dbReference>
<dbReference type="PROSITE" id="PS00211">
    <property type="entry name" value="ABC_TRANSPORTER_1"/>
    <property type="match status" value="2"/>
</dbReference>
<dbReference type="SMART" id="SM00382">
    <property type="entry name" value="AAA"/>
    <property type="match status" value="2"/>
</dbReference>
<feature type="domain" description="ABC transporter" evidence="11">
    <location>
        <begin position="654"/>
        <end position="887"/>
    </location>
</feature>
<dbReference type="Pfam" id="PF00664">
    <property type="entry name" value="ABC_membrane"/>
    <property type="match status" value="1"/>
</dbReference>
<dbReference type="Proteomes" id="UP000683360">
    <property type="component" value="Unassembled WGS sequence"/>
</dbReference>
<feature type="transmembrane region" description="Helical" evidence="10">
    <location>
        <begin position="329"/>
        <end position="351"/>
    </location>
</feature>
<comment type="similarity">
    <text evidence="2">Belongs to the ABC transporter superfamily. ABCC family. Conjugate transporter (TC 3.A.1.208) subfamily.</text>
</comment>
<keyword evidence="6" id="KW-0067">ATP-binding</keyword>
<evidence type="ECO:0000256" key="2">
    <source>
        <dbReference type="ARBA" id="ARBA00009726"/>
    </source>
</evidence>
<evidence type="ECO:0000256" key="8">
    <source>
        <dbReference type="ARBA" id="ARBA00023136"/>
    </source>
</evidence>
<feature type="transmembrane region" description="Helical" evidence="10">
    <location>
        <begin position="563"/>
        <end position="582"/>
    </location>
</feature>
<keyword evidence="4 10" id="KW-0812">Transmembrane</keyword>
<feature type="region of interest" description="Disordered" evidence="9">
    <location>
        <begin position="994"/>
        <end position="1066"/>
    </location>
</feature>
<name>A0A8S3USE2_MYTED</name>
<feature type="compositionally biased region" description="Basic and acidic residues" evidence="9">
    <location>
        <begin position="1023"/>
        <end position="1032"/>
    </location>
</feature>
<dbReference type="PANTHER" id="PTHR24223:SF456">
    <property type="entry name" value="MULTIDRUG RESISTANCE-ASSOCIATED PROTEIN LETHAL(2)03659"/>
    <property type="match status" value="1"/>
</dbReference>
<dbReference type="SUPFAM" id="SSF90123">
    <property type="entry name" value="ABC transporter transmembrane region"/>
    <property type="match status" value="1"/>
</dbReference>
<feature type="region of interest" description="Disordered" evidence="9">
    <location>
        <begin position="931"/>
        <end position="982"/>
    </location>
</feature>
<dbReference type="AlphaFoldDB" id="A0A8S3USE2"/>
<dbReference type="EMBL" id="CAJPWZ010002940">
    <property type="protein sequence ID" value="CAG2248462.1"/>
    <property type="molecule type" value="Genomic_DNA"/>
</dbReference>
<dbReference type="InterPro" id="IPR036640">
    <property type="entry name" value="ABC1_TM_sf"/>
</dbReference>
<feature type="compositionally biased region" description="Polar residues" evidence="9">
    <location>
        <begin position="971"/>
        <end position="982"/>
    </location>
</feature>
<dbReference type="FunFam" id="3.40.50.300:FF:000163">
    <property type="entry name" value="Multidrug resistance-associated protein member 4"/>
    <property type="match status" value="1"/>
</dbReference>
<evidence type="ECO:0000256" key="9">
    <source>
        <dbReference type="SAM" id="MobiDB-lite"/>
    </source>
</evidence>
<dbReference type="GO" id="GO:0016887">
    <property type="term" value="F:ATP hydrolysis activity"/>
    <property type="evidence" value="ECO:0007669"/>
    <property type="project" value="InterPro"/>
</dbReference>
<keyword evidence="14" id="KW-1185">Reference proteome</keyword>
<dbReference type="InterPro" id="IPR011527">
    <property type="entry name" value="ABC1_TM_dom"/>
</dbReference>
<keyword evidence="7 10" id="KW-1133">Transmembrane helix</keyword>
<comment type="subcellular location">
    <subcellularLocation>
        <location evidence="1">Membrane</location>
        <topology evidence="1">Multi-pass membrane protein</topology>
    </subcellularLocation>
</comment>
<evidence type="ECO:0000256" key="10">
    <source>
        <dbReference type="SAM" id="Phobius"/>
    </source>
</evidence>
<dbReference type="CDD" id="cd03244">
    <property type="entry name" value="ABCC_MRP_domain2"/>
    <property type="match status" value="1"/>
</dbReference>
<feature type="compositionally biased region" description="Basic and acidic residues" evidence="9">
    <location>
        <begin position="1054"/>
        <end position="1066"/>
    </location>
</feature>
<dbReference type="SUPFAM" id="SSF52540">
    <property type="entry name" value="P-loop containing nucleoside triphosphate hydrolases"/>
    <property type="match status" value="2"/>
</dbReference>
<dbReference type="GO" id="GO:0005524">
    <property type="term" value="F:ATP binding"/>
    <property type="evidence" value="ECO:0007669"/>
    <property type="project" value="UniProtKB-KW"/>
</dbReference>
<dbReference type="CDD" id="cd03250">
    <property type="entry name" value="ABCC_MRP_domain1"/>
    <property type="match status" value="1"/>
</dbReference>
<dbReference type="GO" id="GO:0016020">
    <property type="term" value="C:membrane"/>
    <property type="evidence" value="ECO:0007669"/>
    <property type="project" value="UniProtKB-SubCell"/>
</dbReference>
<evidence type="ECO:0000259" key="11">
    <source>
        <dbReference type="PROSITE" id="PS50893"/>
    </source>
</evidence>
<evidence type="ECO:0000256" key="5">
    <source>
        <dbReference type="ARBA" id="ARBA00022741"/>
    </source>
</evidence>
<feature type="transmembrane region" description="Helical" evidence="10">
    <location>
        <begin position="474"/>
        <end position="493"/>
    </location>
</feature>
<dbReference type="Pfam" id="PF00005">
    <property type="entry name" value="ABC_tran"/>
    <property type="match status" value="2"/>
</dbReference>
<dbReference type="InterPro" id="IPR027417">
    <property type="entry name" value="P-loop_NTPase"/>
</dbReference>